<accession>A0AAN8LT69</accession>
<evidence type="ECO:0000313" key="1">
    <source>
        <dbReference type="EMBL" id="KAK6307666.1"/>
    </source>
</evidence>
<name>A0AAN8LT69_9TELE</name>
<organism evidence="1 2">
    <name type="scientific">Coregonus suidteri</name>
    <dbReference type="NCBI Taxonomy" id="861788"/>
    <lineage>
        <taxon>Eukaryota</taxon>
        <taxon>Metazoa</taxon>
        <taxon>Chordata</taxon>
        <taxon>Craniata</taxon>
        <taxon>Vertebrata</taxon>
        <taxon>Euteleostomi</taxon>
        <taxon>Actinopterygii</taxon>
        <taxon>Neopterygii</taxon>
        <taxon>Teleostei</taxon>
        <taxon>Protacanthopterygii</taxon>
        <taxon>Salmoniformes</taxon>
        <taxon>Salmonidae</taxon>
        <taxon>Coregoninae</taxon>
        <taxon>Coregonus</taxon>
    </lineage>
</organism>
<dbReference type="EMBL" id="JAGTTL010000019">
    <property type="protein sequence ID" value="KAK6307666.1"/>
    <property type="molecule type" value="Genomic_DNA"/>
</dbReference>
<proteinExistence type="predicted"/>
<dbReference type="PANTHER" id="PTHR34153:SF2">
    <property type="entry name" value="SI:CH211-262H13.3-RELATED"/>
    <property type="match status" value="1"/>
</dbReference>
<gene>
    <name evidence="1" type="ORF">J4Q44_G00209370</name>
</gene>
<dbReference type="PANTHER" id="PTHR34153">
    <property type="entry name" value="SI:CH211-262H13.3-RELATED-RELATED"/>
    <property type="match status" value="1"/>
</dbReference>
<sequence length="106" mass="12536">MSYWPPYTSTERCTRAVKRQEAPDETWGLFDVNIRYTRDTYEEARRKLPMAVVQSDLQTEDDDHPAYMKRKGRAYRLAVDRQFTLWAQRRIGRGVHVSSLRVSSLP</sequence>
<dbReference type="Proteomes" id="UP001356427">
    <property type="component" value="Unassembled WGS sequence"/>
</dbReference>
<protein>
    <submittedName>
        <fullName evidence="1">Uncharacterized protein</fullName>
    </submittedName>
</protein>
<evidence type="ECO:0000313" key="2">
    <source>
        <dbReference type="Proteomes" id="UP001356427"/>
    </source>
</evidence>
<comment type="caution">
    <text evidence="1">The sequence shown here is derived from an EMBL/GenBank/DDBJ whole genome shotgun (WGS) entry which is preliminary data.</text>
</comment>
<reference evidence="1 2" key="1">
    <citation type="submission" date="2021-04" db="EMBL/GenBank/DDBJ databases">
        <authorList>
            <person name="De Guttry C."/>
            <person name="Zahm M."/>
            <person name="Klopp C."/>
            <person name="Cabau C."/>
            <person name="Louis A."/>
            <person name="Berthelot C."/>
            <person name="Parey E."/>
            <person name="Roest Crollius H."/>
            <person name="Montfort J."/>
            <person name="Robinson-Rechavi M."/>
            <person name="Bucao C."/>
            <person name="Bouchez O."/>
            <person name="Gislard M."/>
            <person name="Lluch J."/>
            <person name="Milhes M."/>
            <person name="Lampietro C."/>
            <person name="Lopez Roques C."/>
            <person name="Donnadieu C."/>
            <person name="Braasch I."/>
            <person name="Desvignes T."/>
            <person name="Postlethwait J."/>
            <person name="Bobe J."/>
            <person name="Wedekind C."/>
            <person name="Guiguen Y."/>
        </authorList>
    </citation>
    <scope>NUCLEOTIDE SEQUENCE [LARGE SCALE GENOMIC DNA]</scope>
    <source>
        <strain evidence="1">Cs_M1</strain>
        <tissue evidence="1">Blood</tissue>
    </source>
</reference>
<dbReference type="AlphaFoldDB" id="A0AAN8LT69"/>
<keyword evidence="2" id="KW-1185">Reference proteome</keyword>